<comment type="caution">
    <text evidence="2">The sequence shown here is derived from an EMBL/GenBank/DDBJ whole genome shotgun (WGS) entry which is preliminary data.</text>
</comment>
<accession>A0ABQ3DZN2</accession>
<dbReference type="EMBL" id="BMZI01000004">
    <property type="protein sequence ID" value="GHB20851.1"/>
    <property type="molecule type" value="Genomic_DNA"/>
</dbReference>
<dbReference type="PANTHER" id="PTHR39569">
    <property type="entry name" value="INORGANIC TRIPHOSPHATASE"/>
    <property type="match status" value="1"/>
</dbReference>
<name>A0ABQ3DZN2_9GAMM</name>
<evidence type="ECO:0000259" key="1">
    <source>
        <dbReference type="PROSITE" id="PS51707"/>
    </source>
</evidence>
<dbReference type="InterPro" id="IPR023577">
    <property type="entry name" value="CYTH_domain"/>
</dbReference>
<proteinExistence type="predicted"/>
<dbReference type="Proteomes" id="UP000646745">
    <property type="component" value="Unassembled WGS sequence"/>
</dbReference>
<keyword evidence="3" id="KW-1185">Reference proteome</keyword>
<dbReference type="Gene3D" id="2.40.320.10">
    <property type="entry name" value="Hypothetical Protein Pfu-838710-001"/>
    <property type="match status" value="1"/>
</dbReference>
<dbReference type="SUPFAM" id="SSF55154">
    <property type="entry name" value="CYTH-like phosphatases"/>
    <property type="match status" value="1"/>
</dbReference>
<dbReference type="PANTHER" id="PTHR39569:SF1">
    <property type="entry name" value="INORGANIC TRIPHOSPHATASE"/>
    <property type="match status" value="1"/>
</dbReference>
<dbReference type="SMART" id="SM01118">
    <property type="entry name" value="CYTH"/>
    <property type="match status" value="1"/>
</dbReference>
<evidence type="ECO:0000313" key="2">
    <source>
        <dbReference type="EMBL" id="GHB20851.1"/>
    </source>
</evidence>
<feature type="domain" description="CYTH" evidence="1">
    <location>
        <begin position="2"/>
        <end position="204"/>
    </location>
</feature>
<dbReference type="Pfam" id="PF01928">
    <property type="entry name" value="CYTH"/>
    <property type="match status" value="1"/>
</dbReference>
<gene>
    <name evidence="2" type="ORF">GCM10009038_19580</name>
</gene>
<dbReference type="InterPro" id="IPR033469">
    <property type="entry name" value="CYTH-like_dom_sf"/>
</dbReference>
<protein>
    <recommendedName>
        <fullName evidence="1">CYTH domain-containing protein</fullName>
    </recommendedName>
</protein>
<dbReference type="RefSeq" id="WP_189444501.1">
    <property type="nucleotide sequence ID" value="NZ_BMZI01000004.1"/>
</dbReference>
<reference evidence="3" key="1">
    <citation type="journal article" date="2019" name="Int. J. Syst. Evol. Microbiol.">
        <title>The Global Catalogue of Microorganisms (GCM) 10K type strain sequencing project: providing services to taxonomists for standard genome sequencing and annotation.</title>
        <authorList>
            <consortium name="The Broad Institute Genomics Platform"/>
            <consortium name="The Broad Institute Genome Sequencing Center for Infectious Disease"/>
            <person name="Wu L."/>
            <person name="Ma J."/>
        </authorList>
    </citation>
    <scope>NUCLEOTIDE SEQUENCE [LARGE SCALE GENOMIC DNA]</scope>
    <source>
        <strain evidence="3">KCTC 32998</strain>
    </source>
</reference>
<sequence length="292" mass="31668">MSDEIEIKLALAPSAVDALIAHPLLSRCESQTIALGNQYYDSEDGALQSRRIALRVRRQGETCVQTLKSAAASQSGLSTRGEWEWPITSARRNAAGLDIAGLEALSHPALADVDLARLAPVFTTDFDRRSWRYREGESDIEVALDRGEIRVGDRLLPICELELELKAGDADALWMLAERLCQTSGPGVEQRALAARPANHSKASRAAHLAQGWGAPAANPAPTLDDLIEAIDSWQDSGDERWQHHALALGEALFARLPAALQAHGKTVLADIRDGQIPFHGAAWLALRRALS</sequence>
<organism evidence="2 3">
    <name type="scientific">Salinicola rhizosphaerae</name>
    <dbReference type="NCBI Taxonomy" id="1443141"/>
    <lineage>
        <taxon>Bacteria</taxon>
        <taxon>Pseudomonadati</taxon>
        <taxon>Pseudomonadota</taxon>
        <taxon>Gammaproteobacteria</taxon>
        <taxon>Oceanospirillales</taxon>
        <taxon>Halomonadaceae</taxon>
        <taxon>Salinicola</taxon>
    </lineage>
</organism>
<dbReference type="CDD" id="cd07756">
    <property type="entry name" value="CYTH-like_Pase_CHAD"/>
    <property type="match status" value="1"/>
</dbReference>
<dbReference type="PROSITE" id="PS51707">
    <property type="entry name" value="CYTH"/>
    <property type="match status" value="1"/>
</dbReference>
<evidence type="ECO:0000313" key="3">
    <source>
        <dbReference type="Proteomes" id="UP000646745"/>
    </source>
</evidence>
<dbReference type="InterPro" id="IPR039013">
    <property type="entry name" value="YgiF"/>
</dbReference>